<feature type="transmembrane region" description="Helical" evidence="3">
    <location>
        <begin position="427"/>
        <end position="450"/>
    </location>
</feature>
<evidence type="ECO:0000256" key="2">
    <source>
        <dbReference type="SAM" id="MobiDB-lite"/>
    </source>
</evidence>
<evidence type="ECO:0000313" key="6">
    <source>
        <dbReference type="Proteomes" id="UP000191285"/>
    </source>
</evidence>
<comment type="caution">
    <text evidence="5">The sequence shown here is derived from an EMBL/GenBank/DDBJ whole genome shotgun (WGS) entry which is preliminary data.</text>
</comment>
<dbReference type="InterPro" id="IPR050645">
    <property type="entry name" value="Histidine_acid_phosphatase"/>
</dbReference>
<comment type="similarity">
    <text evidence="1">Belongs to the histidine acid phosphatase family.</text>
</comment>
<dbReference type="PANTHER" id="PTHR11567">
    <property type="entry name" value="ACID PHOSPHATASE-RELATED"/>
    <property type="match status" value="1"/>
</dbReference>
<keyword evidence="6" id="KW-1185">Reference proteome</keyword>
<keyword evidence="4" id="KW-0732">Signal</keyword>
<proteinExistence type="inferred from homology"/>
<dbReference type="GO" id="GO:0016791">
    <property type="term" value="F:phosphatase activity"/>
    <property type="evidence" value="ECO:0007669"/>
    <property type="project" value="TreeGrafter"/>
</dbReference>
<dbReference type="CDD" id="cd07061">
    <property type="entry name" value="HP_HAP_like"/>
    <property type="match status" value="1"/>
</dbReference>
<evidence type="ECO:0000256" key="3">
    <source>
        <dbReference type="SAM" id="Phobius"/>
    </source>
</evidence>
<feature type="chain" id="PRO_5013116669" description="3-phytase" evidence="4">
    <location>
        <begin position="22"/>
        <end position="476"/>
    </location>
</feature>
<evidence type="ECO:0000256" key="4">
    <source>
        <dbReference type="SAM" id="SignalP"/>
    </source>
</evidence>
<dbReference type="AlphaFoldDB" id="A0A1V6TB23"/>
<dbReference type="InterPro" id="IPR000560">
    <property type="entry name" value="His_Pase_clade-2"/>
</dbReference>
<dbReference type="InterPro" id="IPR029033">
    <property type="entry name" value="His_PPase_superfam"/>
</dbReference>
<dbReference type="Pfam" id="PF00328">
    <property type="entry name" value="His_Phos_2"/>
    <property type="match status" value="1"/>
</dbReference>
<name>A0A1V6TB23_9EURO</name>
<organism evidence="5 6">
    <name type="scientific">Penicillium steckii</name>
    <dbReference type="NCBI Taxonomy" id="303698"/>
    <lineage>
        <taxon>Eukaryota</taxon>
        <taxon>Fungi</taxon>
        <taxon>Dikarya</taxon>
        <taxon>Ascomycota</taxon>
        <taxon>Pezizomycotina</taxon>
        <taxon>Eurotiomycetes</taxon>
        <taxon>Eurotiomycetidae</taxon>
        <taxon>Eurotiales</taxon>
        <taxon>Aspergillaceae</taxon>
        <taxon>Penicillium</taxon>
    </lineage>
</organism>
<keyword evidence="3" id="KW-0812">Transmembrane</keyword>
<protein>
    <recommendedName>
        <fullName evidence="7">3-phytase</fullName>
    </recommendedName>
</protein>
<feature type="signal peptide" evidence="4">
    <location>
        <begin position="1"/>
        <end position="21"/>
    </location>
</feature>
<dbReference type="EMBL" id="MLKD01000008">
    <property type="protein sequence ID" value="OQE23628.1"/>
    <property type="molecule type" value="Genomic_DNA"/>
</dbReference>
<reference evidence="6" key="1">
    <citation type="journal article" date="2017" name="Nat. Microbiol.">
        <title>Global analysis of biosynthetic gene clusters reveals vast potential of secondary metabolite production in Penicillium species.</title>
        <authorList>
            <person name="Nielsen J.C."/>
            <person name="Grijseels S."/>
            <person name="Prigent S."/>
            <person name="Ji B."/>
            <person name="Dainat J."/>
            <person name="Nielsen K.F."/>
            <person name="Frisvad J.C."/>
            <person name="Workman M."/>
            <person name="Nielsen J."/>
        </authorList>
    </citation>
    <scope>NUCLEOTIDE SEQUENCE [LARGE SCALE GENOMIC DNA]</scope>
    <source>
        <strain evidence="6">IBT 24891</strain>
    </source>
</reference>
<gene>
    <name evidence="5" type="ORF">PENSTE_c008G00974</name>
</gene>
<evidence type="ECO:0000256" key="1">
    <source>
        <dbReference type="ARBA" id="ARBA00005375"/>
    </source>
</evidence>
<evidence type="ECO:0008006" key="7">
    <source>
        <dbReference type="Google" id="ProtNLM"/>
    </source>
</evidence>
<sequence>MRTSLQSGLLVASLAAPVVDAERVLGAYIYSRHGDRTPKVFGNTELTTLGYRQVFNSGSYYNTRYISNSSDLHIEGISNPKVVAKQISAAAPDDGVLQNSATGFLQGVYPPTSQAVNHLANGSTVEAPLDGYQIITLSATDQNADSESSTWLQGSSGCTKATVSSSSYYTSKEYLDMEASTKDFYQSLSPVLSGAFSKEDMSFKNAYTIFDYLNVGRIHNSTKPNVTDAQWIQLQSLANNQQFNLAYNSSESDSEYVRAIDGKVLAGEILDSLNQTVSSKGKFKLGVQFGSYGTFFSWFGIMGMPKASDNFTGVVEYASTFVLELVTDVSGDDFPEEKDINVRFSFHNGTASTSSKPKVYSMFGEGNDLVAWSDFVSKTKEVAITSDTQWCDICGNTDGKCASSDSTASTSSSTSSTDDSNGISRPVAGVIGAMVTLAVILGLEALFFLVGGFTVAKRRRGGPEMTSAGALADDKK</sequence>
<dbReference type="SUPFAM" id="SSF53254">
    <property type="entry name" value="Phosphoglycerate mutase-like"/>
    <property type="match status" value="1"/>
</dbReference>
<dbReference type="Proteomes" id="UP000191285">
    <property type="component" value="Unassembled WGS sequence"/>
</dbReference>
<evidence type="ECO:0000313" key="5">
    <source>
        <dbReference type="EMBL" id="OQE23628.1"/>
    </source>
</evidence>
<dbReference type="PANTHER" id="PTHR11567:SF142">
    <property type="entry name" value="PHOSPHOGLYCERATE MUTASE-LIKE PROTEIN"/>
    <property type="match status" value="1"/>
</dbReference>
<dbReference type="OrthoDB" id="258392at2759"/>
<keyword evidence="3" id="KW-1133">Transmembrane helix</keyword>
<accession>A0A1V6TB23</accession>
<feature type="compositionally biased region" description="Low complexity" evidence="2">
    <location>
        <begin position="402"/>
        <end position="420"/>
    </location>
</feature>
<dbReference type="Gene3D" id="3.40.50.1240">
    <property type="entry name" value="Phosphoglycerate mutase-like"/>
    <property type="match status" value="1"/>
</dbReference>
<feature type="region of interest" description="Disordered" evidence="2">
    <location>
        <begin position="400"/>
        <end position="422"/>
    </location>
</feature>
<keyword evidence="3" id="KW-0472">Membrane</keyword>
<dbReference type="STRING" id="303698.A0A1V6TB23"/>